<name>A0A1B6H2Q7_9HEMI</name>
<accession>A0A1B6H2Q7</accession>
<gene>
    <name evidence="2" type="ORF">g.35371</name>
</gene>
<feature type="compositionally biased region" description="Basic and acidic residues" evidence="1">
    <location>
        <begin position="7"/>
        <end position="17"/>
    </location>
</feature>
<protein>
    <submittedName>
        <fullName evidence="2">Uncharacterized protein</fullName>
    </submittedName>
</protein>
<organism evidence="2">
    <name type="scientific">Cuerna arida</name>
    <dbReference type="NCBI Taxonomy" id="1464854"/>
    <lineage>
        <taxon>Eukaryota</taxon>
        <taxon>Metazoa</taxon>
        <taxon>Ecdysozoa</taxon>
        <taxon>Arthropoda</taxon>
        <taxon>Hexapoda</taxon>
        <taxon>Insecta</taxon>
        <taxon>Pterygota</taxon>
        <taxon>Neoptera</taxon>
        <taxon>Paraneoptera</taxon>
        <taxon>Hemiptera</taxon>
        <taxon>Auchenorrhyncha</taxon>
        <taxon>Membracoidea</taxon>
        <taxon>Cicadellidae</taxon>
        <taxon>Cicadellinae</taxon>
        <taxon>Proconiini</taxon>
        <taxon>Cuerna</taxon>
    </lineage>
</organism>
<feature type="non-terminal residue" evidence="2">
    <location>
        <position position="1"/>
    </location>
</feature>
<dbReference type="EMBL" id="GECZ01000800">
    <property type="protein sequence ID" value="JAS68969.1"/>
    <property type="molecule type" value="Transcribed_RNA"/>
</dbReference>
<feature type="region of interest" description="Disordered" evidence="1">
    <location>
        <begin position="1"/>
        <end position="32"/>
    </location>
</feature>
<feature type="compositionally biased region" description="Polar residues" evidence="1">
    <location>
        <begin position="19"/>
        <end position="30"/>
    </location>
</feature>
<evidence type="ECO:0000256" key="1">
    <source>
        <dbReference type="SAM" id="MobiDB-lite"/>
    </source>
</evidence>
<dbReference type="AlphaFoldDB" id="A0A1B6H2Q7"/>
<reference evidence="2" key="1">
    <citation type="submission" date="2015-11" db="EMBL/GenBank/DDBJ databases">
        <title>De novo transcriptome assembly of four potential Pierce s Disease insect vectors from Arizona vineyards.</title>
        <authorList>
            <person name="Tassone E.E."/>
        </authorList>
    </citation>
    <scope>NUCLEOTIDE SEQUENCE</scope>
</reference>
<sequence>TSKKSRRQEVEMEKDENSVEQSNKQGSSAAYQKKLKKKRKLVEKEENTKAFAYRVAYTALPNKCLGESDTDYYLRFFGKYDPNMNEEKKNELYLRILIQYKGESVADYVKRIDYLFDNVYPQLDIRTKKLVVNLLDHYYREKYARLEKETEEKWFARVLTKKSGESPEKYKERVSCLQTILTDVKWGRVVIEENTDAGYRLITPGNKSC</sequence>
<evidence type="ECO:0000313" key="2">
    <source>
        <dbReference type="EMBL" id="JAS68969.1"/>
    </source>
</evidence>
<proteinExistence type="predicted"/>